<keyword evidence="1" id="KW-0732">Signal</keyword>
<dbReference type="InterPro" id="IPR025178">
    <property type="entry name" value="Lnb_N"/>
</dbReference>
<dbReference type="STRING" id="1177179.A11A3_01515"/>
<dbReference type="Proteomes" id="UP000010164">
    <property type="component" value="Unassembled WGS sequence"/>
</dbReference>
<evidence type="ECO:0000313" key="6">
    <source>
        <dbReference type="Proteomes" id="UP000010164"/>
    </source>
</evidence>
<comment type="caution">
    <text evidence="5">The sequence shown here is derived from an EMBL/GenBank/DDBJ whole genome shotgun (WGS) entry which is preliminary data.</text>
</comment>
<evidence type="ECO:0000313" key="5">
    <source>
        <dbReference type="EMBL" id="EKF76131.1"/>
    </source>
</evidence>
<evidence type="ECO:0000259" key="3">
    <source>
        <dbReference type="Pfam" id="PF25222"/>
    </source>
</evidence>
<dbReference type="RefSeq" id="WP_008927494.1">
    <property type="nucleotide sequence ID" value="NZ_AMRJ01000001.1"/>
</dbReference>
<evidence type="ECO:0000256" key="1">
    <source>
        <dbReference type="SAM" id="SignalP"/>
    </source>
</evidence>
<dbReference type="AlphaFoldDB" id="L0WGI0"/>
<dbReference type="OrthoDB" id="9759948at2"/>
<protein>
    <submittedName>
        <fullName evidence="5">Uncharacterized protein</fullName>
    </submittedName>
</protein>
<dbReference type="Pfam" id="PF25222">
    <property type="entry name" value="DUF7840"/>
    <property type="match status" value="1"/>
</dbReference>
<dbReference type="Pfam" id="PF13387">
    <property type="entry name" value="Lnb_N"/>
    <property type="match status" value="1"/>
</dbReference>
<reference evidence="5 6" key="1">
    <citation type="journal article" date="2012" name="J. Bacteriol.">
        <title>Genome Sequence of the Alkane-Degrading Bacterium Alcanivorax hongdengensis Type Strain A-11-3.</title>
        <authorList>
            <person name="Lai Q."/>
            <person name="Shao Z."/>
        </authorList>
    </citation>
    <scope>NUCLEOTIDE SEQUENCE [LARGE SCALE GENOMIC DNA]</scope>
    <source>
        <strain evidence="5 6">A-11-3</strain>
    </source>
</reference>
<dbReference type="EMBL" id="AMRJ01000001">
    <property type="protein sequence ID" value="EKF76131.1"/>
    <property type="molecule type" value="Genomic_DNA"/>
</dbReference>
<accession>L0WGI0</accession>
<proteinExistence type="predicted"/>
<sequence length="609" mass="68758">MRTGLLCVLLGWCLPVIAAASSTPSIQDMAAMPRWQALLHINPGATLRDRHKSYVDDKHFFFADNGASDPQAELQASIKALKPADSPARCRFPARYRFIAGQLGWQDPAPFAQCPDYLQWRQAVHAKRAVLVFPASYLNSPSSMFGHTLLRLDQGDDDAVWLSWAVNFGAVTTGKDNSLLYIYRGLAGGYPGRFNLVPYVKKIQEYSHMENRDMWEYTLDLTPQQIDWMIDHLWELKDINFDYYFFDENCSFRLLELVEVARPGADLLDGLRLAEVPVNTVRTLDQKGFVTARHYRPSKAVEMDVLRRRLSRDQQALARRLADDPSLANGDAFTSASQGEQAIMAELAYRYLRLIHRKEARTEEVAGRSFALLTLMNKLPATEPPVPAHVEAPEKGHGTQMRAVAGGQHESDDFGELTYRFTYHDLLDNAYGFLRGAQIEGLGMTLRSTESGAAKLQDLDVVSIRSLAPRDRFIKPISWDVKGGIERAWAGRYRLARYVQGGAGASWRLGALQPYLLGSLRVENNSEFSSFVTPGAGVESGILYHRGAWQGQLGTIGHYFTNGEYRYTSQLAVQWALTRQQGLRAVFERDDWQGGGEDEFKLQWRWYID</sequence>
<gene>
    <name evidence="5" type="ORF">A11A3_01515</name>
</gene>
<dbReference type="PATRIC" id="fig|1177179.3.peg.296"/>
<feature type="signal peptide" evidence="1">
    <location>
        <begin position="1"/>
        <end position="18"/>
    </location>
</feature>
<dbReference type="eggNOG" id="COG3228">
    <property type="taxonomic scope" value="Bacteria"/>
</dbReference>
<feature type="domain" description="Lnb N-terminal periplasmic" evidence="2">
    <location>
        <begin position="118"/>
        <end position="286"/>
    </location>
</feature>
<evidence type="ECO:0000259" key="4">
    <source>
        <dbReference type="Pfam" id="PF25225"/>
    </source>
</evidence>
<keyword evidence="6" id="KW-1185">Reference proteome</keyword>
<feature type="chain" id="PRO_5003948605" evidence="1">
    <location>
        <begin position="19"/>
        <end position="609"/>
    </location>
</feature>
<feature type="domain" description="DUF7843" evidence="4">
    <location>
        <begin position="28"/>
        <end position="100"/>
    </location>
</feature>
<feature type="domain" description="DUF7840" evidence="3">
    <location>
        <begin position="392"/>
        <end position="607"/>
    </location>
</feature>
<name>L0WGI0_9GAMM</name>
<organism evidence="5 6">
    <name type="scientific">Alcanivorax hongdengensis A-11-3</name>
    <dbReference type="NCBI Taxonomy" id="1177179"/>
    <lineage>
        <taxon>Bacteria</taxon>
        <taxon>Pseudomonadati</taxon>
        <taxon>Pseudomonadota</taxon>
        <taxon>Gammaproteobacteria</taxon>
        <taxon>Oceanospirillales</taxon>
        <taxon>Alcanivoracaceae</taxon>
        <taxon>Alcanivorax</taxon>
    </lineage>
</organism>
<dbReference type="InterPro" id="IPR057165">
    <property type="entry name" value="DUF7843"/>
</dbReference>
<dbReference type="Pfam" id="PF25225">
    <property type="entry name" value="DUF7843"/>
    <property type="match status" value="1"/>
</dbReference>
<dbReference type="InterPro" id="IPR057162">
    <property type="entry name" value="DUF7840"/>
</dbReference>
<evidence type="ECO:0000259" key="2">
    <source>
        <dbReference type="Pfam" id="PF13387"/>
    </source>
</evidence>